<dbReference type="InterPro" id="IPR049180">
    <property type="entry name" value="MdcG_C"/>
</dbReference>
<name>A0A5J6MH04_9PROT</name>
<reference evidence="5 6" key="1">
    <citation type="submission" date="2019-08" db="EMBL/GenBank/DDBJ databases">
        <title>Hyperibacter terrae gen. nov., sp. nov. and Hyperibacter viscosus sp. nov., two new members in the family Rhodospirillaceae isolated from the rhizosphere of Hypericum perforatum.</title>
        <authorList>
            <person name="Noviana Z."/>
        </authorList>
    </citation>
    <scope>NUCLEOTIDE SEQUENCE [LARGE SCALE GENOMIC DNA]</scope>
    <source>
        <strain evidence="5 6">R5913</strain>
    </source>
</reference>
<dbReference type="InterPro" id="IPR048903">
    <property type="entry name" value="MdcG_N"/>
</dbReference>
<keyword evidence="6" id="KW-1185">Reference proteome</keyword>
<dbReference type="Pfam" id="PF10620">
    <property type="entry name" value="MdcG"/>
    <property type="match status" value="1"/>
</dbReference>
<sequence length="226" mass="24132">MASPRDRNNPSPRRHDLIFVSPAAWHSLLRTRDDLVGEPLAAGWVDRGWPLVARRFAPDEASGLAVGLPLPPCLGKRRLAALMQPGDIISVTPPPLLSAAIGVAPATWRNTLERVVDLAAAHGVEARVFGSLAWRLLTGLDYLTAGSDLDVLLPLARDGVPSGLIAGLAAVEAAAPMRLDGEVVRDDGAAVNWRELYSGAPELLVKTAREVALLQANRFLAREARS</sequence>
<dbReference type="Pfam" id="PF20866">
    <property type="entry name" value="MdcG_N"/>
    <property type="match status" value="1"/>
</dbReference>
<evidence type="ECO:0000313" key="5">
    <source>
        <dbReference type="EMBL" id="QEX15560.1"/>
    </source>
</evidence>
<protein>
    <submittedName>
        <fullName evidence="5">Phosphoribosyl-dephospho-CoA transferase</fullName>
    </submittedName>
</protein>
<dbReference type="KEGG" id="htq:FRZ44_08470"/>
<feature type="domain" description="Phosphoribosyl-dephospho-CoA transferase MdcG C-terminal" evidence="3">
    <location>
        <begin position="97"/>
        <end position="215"/>
    </location>
</feature>
<dbReference type="AlphaFoldDB" id="A0A5J6MH04"/>
<dbReference type="GO" id="GO:0016779">
    <property type="term" value="F:nucleotidyltransferase activity"/>
    <property type="evidence" value="ECO:0007669"/>
    <property type="project" value="UniProtKB-KW"/>
</dbReference>
<dbReference type="RefSeq" id="WP_151176001.1">
    <property type="nucleotide sequence ID" value="NZ_CP042906.1"/>
</dbReference>
<evidence type="ECO:0000256" key="1">
    <source>
        <dbReference type="ARBA" id="ARBA00022679"/>
    </source>
</evidence>
<evidence type="ECO:0000259" key="3">
    <source>
        <dbReference type="Pfam" id="PF10620"/>
    </source>
</evidence>
<organism evidence="5 6">
    <name type="scientific">Hypericibacter terrae</name>
    <dbReference type="NCBI Taxonomy" id="2602015"/>
    <lineage>
        <taxon>Bacteria</taxon>
        <taxon>Pseudomonadati</taxon>
        <taxon>Pseudomonadota</taxon>
        <taxon>Alphaproteobacteria</taxon>
        <taxon>Rhodospirillales</taxon>
        <taxon>Dongiaceae</taxon>
        <taxon>Hypericibacter</taxon>
    </lineage>
</organism>
<keyword evidence="2" id="KW-0548">Nucleotidyltransferase</keyword>
<evidence type="ECO:0000259" key="4">
    <source>
        <dbReference type="Pfam" id="PF20866"/>
    </source>
</evidence>
<dbReference type="NCBIfam" id="TIGR03135">
    <property type="entry name" value="malonate_mdcG"/>
    <property type="match status" value="1"/>
</dbReference>
<dbReference type="OrthoDB" id="5498803at2"/>
<proteinExistence type="predicted"/>
<gene>
    <name evidence="5" type="primary">mdcG</name>
    <name evidence="5" type="ORF">FRZ44_08470</name>
</gene>
<evidence type="ECO:0000256" key="2">
    <source>
        <dbReference type="ARBA" id="ARBA00022695"/>
    </source>
</evidence>
<feature type="domain" description="Phosphoribosyl-dephospho-CoA transferase MdcG N-terminal" evidence="4">
    <location>
        <begin position="13"/>
        <end position="94"/>
    </location>
</feature>
<keyword evidence="1 5" id="KW-0808">Transferase</keyword>
<dbReference type="InterPro" id="IPR017557">
    <property type="entry name" value="Holo-ACP_synthase"/>
</dbReference>
<dbReference type="EMBL" id="CP042906">
    <property type="protein sequence ID" value="QEX15560.1"/>
    <property type="molecule type" value="Genomic_DNA"/>
</dbReference>
<evidence type="ECO:0000313" key="6">
    <source>
        <dbReference type="Proteomes" id="UP000326202"/>
    </source>
</evidence>
<accession>A0A5J6MH04</accession>
<dbReference type="Proteomes" id="UP000326202">
    <property type="component" value="Chromosome"/>
</dbReference>